<dbReference type="eggNOG" id="ENOG5032EKQ">
    <property type="taxonomic scope" value="Bacteria"/>
</dbReference>
<dbReference type="Proteomes" id="UP000191135">
    <property type="component" value="Chromosome"/>
</dbReference>
<sequence length="128" mass="12795">MRDLVNNIGAVAALAPAVLTATVTGAALDLIGFGSAAVVINTGAIASAGDFTAKLQESDTTTSGDFTDVEADHLEGALPASLEANAVVKVGYKGFKRYIRLVVTKNGGTSIAAGAVLVKGHAAERPVA</sequence>
<dbReference type="KEGG" id="mmed:Mame_01166"/>
<protein>
    <submittedName>
        <fullName evidence="1">Uncharacterized protein</fullName>
    </submittedName>
</protein>
<proteinExistence type="predicted"/>
<dbReference type="Gene3D" id="2.60.120.1110">
    <property type="match status" value="1"/>
</dbReference>
<dbReference type="RefSeq" id="WP_018066064.1">
    <property type="nucleotide sequence ID" value="NZ_AQWH01000019.1"/>
</dbReference>
<name>A0A1U9YYL8_9HYPH</name>
<evidence type="ECO:0000313" key="2">
    <source>
        <dbReference type="Proteomes" id="UP000191135"/>
    </source>
</evidence>
<dbReference type="EMBL" id="CP020330">
    <property type="protein sequence ID" value="AQZ50536.1"/>
    <property type="molecule type" value="Genomic_DNA"/>
</dbReference>
<evidence type="ECO:0000313" key="1">
    <source>
        <dbReference type="EMBL" id="AQZ50536.1"/>
    </source>
</evidence>
<organism evidence="1 2">
    <name type="scientific">Martelella mediterranea DSM 17316</name>
    <dbReference type="NCBI Taxonomy" id="1122214"/>
    <lineage>
        <taxon>Bacteria</taxon>
        <taxon>Pseudomonadati</taxon>
        <taxon>Pseudomonadota</taxon>
        <taxon>Alphaproteobacteria</taxon>
        <taxon>Hyphomicrobiales</taxon>
        <taxon>Aurantimonadaceae</taxon>
        <taxon>Martelella</taxon>
    </lineage>
</organism>
<dbReference type="OrthoDB" id="5464931at2"/>
<dbReference type="STRING" id="1122214.Mame_01166"/>
<reference evidence="1 2" key="1">
    <citation type="submission" date="2017-03" db="EMBL/GenBank/DDBJ databases">
        <title>Foreign affairs: Plasmid Transfer between Roseobacters and Rhizobia.</title>
        <authorList>
            <person name="Bartling P."/>
            <person name="Bunk B."/>
            <person name="Overmann J."/>
            <person name="Brinkmann H."/>
            <person name="Petersen J."/>
        </authorList>
    </citation>
    <scope>NUCLEOTIDE SEQUENCE [LARGE SCALE GENOMIC DNA]</scope>
    <source>
        <strain evidence="1 2">MACL11</strain>
    </source>
</reference>
<dbReference type="AlphaFoldDB" id="A0A1U9YYL8"/>
<accession>A0A1U9YYL8</accession>
<gene>
    <name evidence="1" type="ORF">Mame_01166</name>
</gene>
<keyword evidence="2" id="KW-1185">Reference proteome</keyword>